<keyword evidence="3" id="KW-1185">Reference proteome</keyword>
<dbReference type="InterPro" id="IPR008949">
    <property type="entry name" value="Isoprenoid_synthase_dom_sf"/>
</dbReference>
<sequence>MNCYLSSCACMLFQHLSSCYPQEAEWMHKNHKLRFEDKLHLGTMSIGAAELCVHTMVCMGDEIPKGA</sequence>
<reference evidence="2" key="3">
    <citation type="submission" date="2022-06" db="UniProtKB">
        <authorList>
            <consortium name="EnsemblPlants"/>
        </authorList>
    </citation>
    <scope>IDENTIFICATION</scope>
</reference>
<dbReference type="InterPro" id="IPR005630">
    <property type="entry name" value="Terpene_synthase_metal-bd"/>
</dbReference>
<reference evidence="2" key="2">
    <citation type="submission" date="2018-03" db="EMBL/GenBank/DDBJ databases">
        <title>The Triticum urartu genome reveals the dynamic nature of wheat genome evolution.</title>
        <authorList>
            <person name="Ling H."/>
            <person name="Ma B."/>
            <person name="Shi X."/>
            <person name="Liu H."/>
            <person name="Dong L."/>
            <person name="Sun H."/>
            <person name="Cao Y."/>
            <person name="Gao Q."/>
            <person name="Zheng S."/>
            <person name="Li Y."/>
            <person name="Yu Y."/>
            <person name="Du H."/>
            <person name="Qi M."/>
            <person name="Li Y."/>
            <person name="Yu H."/>
            <person name="Cui Y."/>
            <person name="Wang N."/>
            <person name="Chen C."/>
            <person name="Wu H."/>
            <person name="Zhao Y."/>
            <person name="Zhang J."/>
            <person name="Li Y."/>
            <person name="Zhou W."/>
            <person name="Zhang B."/>
            <person name="Hu W."/>
            <person name="Eijk M."/>
            <person name="Tang J."/>
            <person name="Witsenboer H."/>
            <person name="Zhao S."/>
            <person name="Li Z."/>
            <person name="Zhang A."/>
            <person name="Wang D."/>
            <person name="Liang C."/>
        </authorList>
    </citation>
    <scope>NUCLEOTIDE SEQUENCE [LARGE SCALE GENOMIC DNA]</scope>
    <source>
        <strain evidence="2">cv. G1812</strain>
    </source>
</reference>
<dbReference type="GO" id="GO:0000287">
    <property type="term" value="F:magnesium ion binding"/>
    <property type="evidence" value="ECO:0007669"/>
    <property type="project" value="InterPro"/>
</dbReference>
<feature type="domain" description="Terpene synthase metal-binding" evidence="1">
    <location>
        <begin position="8"/>
        <end position="64"/>
    </location>
</feature>
<dbReference type="AlphaFoldDB" id="A0A8R7QZF9"/>
<dbReference type="EnsemblPlants" id="TuG1812G0700001009.01.T01">
    <property type="protein sequence ID" value="TuG1812G0700001009.01.T01.cds407234"/>
    <property type="gene ID" value="TuG1812G0700001009.01"/>
</dbReference>
<dbReference type="Gene3D" id="1.10.600.10">
    <property type="entry name" value="Farnesyl Diphosphate Synthase"/>
    <property type="match status" value="1"/>
</dbReference>
<evidence type="ECO:0000313" key="3">
    <source>
        <dbReference type="Proteomes" id="UP000015106"/>
    </source>
</evidence>
<proteinExistence type="predicted"/>
<accession>A0A8R7QZF9</accession>
<dbReference type="Gramene" id="TuG1812G0700001009.01.T01">
    <property type="protein sequence ID" value="TuG1812G0700001009.01.T01.cds407234"/>
    <property type="gene ID" value="TuG1812G0700001009.01"/>
</dbReference>
<dbReference type="SUPFAM" id="SSF48576">
    <property type="entry name" value="Terpenoid synthases"/>
    <property type="match status" value="1"/>
</dbReference>
<dbReference type="Pfam" id="PF03936">
    <property type="entry name" value="Terpene_synth_C"/>
    <property type="match status" value="1"/>
</dbReference>
<reference evidence="3" key="1">
    <citation type="journal article" date="2013" name="Nature">
        <title>Draft genome of the wheat A-genome progenitor Triticum urartu.</title>
        <authorList>
            <person name="Ling H.Q."/>
            <person name="Zhao S."/>
            <person name="Liu D."/>
            <person name="Wang J."/>
            <person name="Sun H."/>
            <person name="Zhang C."/>
            <person name="Fan H."/>
            <person name="Li D."/>
            <person name="Dong L."/>
            <person name="Tao Y."/>
            <person name="Gao C."/>
            <person name="Wu H."/>
            <person name="Li Y."/>
            <person name="Cui Y."/>
            <person name="Guo X."/>
            <person name="Zheng S."/>
            <person name="Wang B."/>
            <person name="Yu K."/>
            <person name="Liang Q."/>
            <person name="Yang W."/>
            <person name="Lou X."/>
            <person name="Chen J."/>
            <person name="Feng M."/>
            <person name="Jian J."/>
            <person name="Zhang X."/>
            <person name="Luo G."/>
            <person name="Jiang Y."/>
            <person name="Liu J."/>
            <person name="Wang Z."/>
            <person name="Sha Y."/>
            <person name="Zhang B."/>
            <person name="Wu H."/>
            <person name="Tang D."/>
            <person name="Shen Q."/>
            <person name="Xue P."/>
            <person name="Zou S."/>
            <person name="Wang X."/>
            <person name="Liu X."/>
            <person name="Wang F."/>
            <person name="Yang Y."/>
            <person name="An X."/>
            <person name="Dong Z."/>
            <person name="Zhang K."/>
            <person name="Zhang X."/>
            <person name="Luo M.C."/>
            <person name="Dvorak J."/>
            <person name="Tong Y."/>
            <person name="Wang J."/>
            <person name="Yang H."/>
            <person name="Li Z."/>
            <person name="Wang D."/>
            <person name="Zhang A."/>
            <person name="Wang J."/>
        </authorList>
    </citation>
    <scope>NUCLEOTIDE SEQUENCE</scope>
    <source>
        <strain evidence="3">cv. G1812</strain>
    </source>
</reference>
<protein>
    <recommendedName>
        <fullName evidence="1">Terpene synthase metal-binding domain-containing protein</fullName>
    </recommendedName>
</protein>
<dbReference type="GO" id="GO:0010333">
    <property type="term" value="F:terpene synthase activity"/>
    <property type="evidence" value="ECO:0007669"/>
    <property type="project" value="InterPro"/>
</dbReference>
<name>A0A8R7QZF9_TRIUA</name>
<dbReference type="Proteomes" id="UP000015106">
    <property type="component" value="Chromosome 7"/>
</dbReference>
<evidence type="ECO:0000313" key="2">
    <source>
        <dbReference type="EnsemblPlants" id="TuG1812G0700001009.01.T01.cds407234"/>
    </source>
</evidence>
<evidence type="ECO:0000259" key="1">
    <source>
        <dbReference type="Pfam" id="PF03936"/>
    </source>
</evidence>
<organism evidence="2 3">
    <name type="scientific">Triticum urartu</name>
    <name type="common">Red wild einkorn</name>
    <name type="synonym">Crithodium urartu</name>
    <dbReference type="NCBI Taxonomy" id="4572"/>
    <lineage>
        <taxon>Eukaryota</taxon>
        <taxon>Viridiplantae</taxon>
        <taxon>Streptophyta</taxon>
        <taxon>Embryophyta</taxon>
        <taxon>Tracheophyta</taxon>
        <taxon>Spermatophyta</taxon>
        <taxon>Magnoliopsida</taxon>
        <taxon>Liliopsida</taxon>
        <taxon>Poales</taxon>
        <taxon>Poaceae</taxon>
        <taxon>BOP clade</taxon>
        <taxon>Pooideae</taxon>
        <taxon>Triticodae</taxon>
        <taxon>Triticeae</taxon>
        <taxon>Triticinae</taxon>
        <taxon>Triticum</taxon>
    </lineage>
</organism>